<dbReference type="OrthoDB" id="5376804at2759"/>
<keyword evidence="2" id="KW-0472">Membrane</keyword>
<dbReference type="PANTHER" id="PTHR35394">
    <property type="entry name" value="DUF3176 DOMAIN-CONTAINING PROTEIN"/>
    <property type="match status" value="1"/>
</dbReference>
<sequence>MESEYHSLNYTHDSDNYIIGRNLPEYSTGEADPIQQNSQSRPTSATPPGFSPKNPDQPIRLSAEESQTTLAQQEKKRTCWSLKNSDISGSWIWEILGAIFSVVCIGLLVGFLFYVNMTYAKWQYSISPNSVISVISAFAKASMLIPVTACLGQLKWSRDSEQRPRPLFHIHALDQASRGPWGALGIFWTIKSGLTMAAAALVILSVGIDPFMQQILTFPSRKVLAGNETAYIQTAENYQPAWSDDEPGTSIISEQSSLLDPKMQVAVLTGLAKTNTPLRPICSSGSCRYPEFSTLGICSGCEDVTELALQTCTPFIDHPNYSALVDPFTEAPGNCSYKAPSGLEITPISIAANMYVDEFLDIWCPSLSSVSKEVDGQLLTVLTARYNHQSTWTPKNLSAFEPKPILTQCSISFCEKEFASSHVSTESYSLKLVRSQNLKVPEAELEASTSRRITLDLIPVDGAKTFDNASYRVEFDTHSNIRAYLRALFNTGLSSPDHDIFLDTSEANGESSSGVGIAAILYSNNNISDSLQHMDESMTDTIRTNSSNTRVGGDAYRTETYVKVHWPWIIFPIALPFFATILLVVVVLENRDQDVLWKSSVFPLLMSELKLVEEHDISYLRNLDQVETLSKKIKVRQGEENGSSVLNEY</sequence>
<feature type="transmembrane region" description="Helical" evidence="2">
    <location>
        <begin position="566"/>
        <end position="588"/>
    </location>
</feature>
<dbReference type="EMBL" id="CAJVPA010000217">
    <property type="protein sequence ID" value="CAG8410852.1"/>
    <property type="molecule type" value="Genomic_DNA"/>
</dbReference>
<dbReference type="PANTHER" id="PTHR35394:SF5">
    <property type="entry name" value="DUF3176 DOMAIN-CONTAINING PROTEIN"/>
    <property type="match status" value="1"/>
</dbReference>
<feature type="transmembrane region" description="Helical" evidence="2">
    <location>
        <begin position="186"/>
        <end position="208"/>
    </location>
</feature>
<evidence type="ECO:0000256" key="2">
    <source>
        <dbReference type="SAM" id="Phobius"/>
    </source>
</evidence>
<comment type="caution">
    <text evidence="3">The sequence shown here is derived from an EMBL/GenBank/DDBJ whole genome shotgun (WGS) entry which is preliminary data.</text>
</comment>
<dbReference type="InterPro" id="IPR021514">
    <property type="entry name" value="DUF3176"/>
</dbReference>
<keyword evidence="2" id="KW-1133">Transmembrane helix</keyword>
<keyword evidence="2" id="KW-0812">Transmembrane</keyword>
<proteinExistence type="predicted"/>
<protein>
    <submittedName>
        <fullName evidence="3">Uncharacterized protein</fullName>
    </submittedName>
</protein>
<gene>
    <name evidence="3" type="ORF">PSALAMII_LOCUS9168</name>
</gene>
<reference evidence="3" key="1">
    <citation type="submission" date="2021-07" db="EMBL/GenBank/DDBJ databases">
        <authorList>
            <person name="Branca A.L. A."/>
        </authorList>
    </citation>
    <scope>NUCLEOTIDE SEQUENCE</scope>
</reference>
<name>A0A9W4JT15_9EURO</name>
<organism evidence="3 4">
    <name type="scientific">Penicillium salamii</name>
    <dbReference type="NCBI Taxonomy" id="1612424"/>
    <lineage>
        <taxon>Eukaryota</taxon>
        <taxon>Fungi</taxon>
        <taxon>Dikarya</taxon>
        <taxon>Ascomycota</taxon>
        <taxon>Pezizomycotina</taxon>
        <taxon>Eurotiomycetes</taxon>
        <taxon>Eurotiomycetidae</taxon>
        <taxon>Eurotiales</taxon>
        <taxon>Aspergillaceae</taxon>
        <taxon>Penicillium</taxon>
    </lineage>
</organism>
<dbReference type="AlphaFoldDB" id="A0A9W4JT15"/>
<evidence type="ECO:0000313" key="4">
    <source>
        <dbReference type="Proteomes" id="UP001152646"/>
    </source>
</evidence>
<evidence type="ECO:0000313" key="3">
    <source>
        <dbReference type="EMBL" id="CAG8410852.1"/>
    </source>
</evidence>
<evidence type="ECO:0000256" key="1">
    <source>
        <dbReference type="SAM" id="MobiDB-lite"/>
    </source>
</evidence>
<dbReference type="Pfam" id="PF11374">
    <property type="entry name" value="DUF3176"/>
    <property type="match status" value="1"/>
</dbReference>
<feature type="transmembrane region" description="Helical" evidence="2">
    <location>
        <begin position="91"/>
        <end position="114"/>
    </location>
</feature>
<accession>A0A9W4JT15</accession>
<feature type="region of interest" description="Disordered" evidence="1">
    <location>
        <begin position="14"/>
        <end position="59"/>
    </location>
</feature>
<dbReference type="Proteomes" id="UP001152646">
    <property type="component" value="Unassembled WGS sequence"/>
</dbReference>
<feature type="compositionally biased region" description="Polar residues" evidence="1">
    <location>
        <begin position="34"/>
        <end position="46"/>
    </location>
</feature>